<evidence type="ECO:0000313" key="3">
    <source>
        <dbReference type="EMBL" id="MOY45640.1"/>
    </source>
</evidence>
<dbReference type="InterPro" id="IPR012464">
    <property type="entry name" value="DUF1676"/>
</dbReference>
<dbReference type="GO" id="GO:0016020">
    <property type="term" value="C:membrane"/>
    <property type="evidence" value="ECO:0007669"/>
    <property type="project" value="TreeGrafter"/>
</dbReference>
<dbReference type="VEuPathDB" id="VectorBase:RPRC007601"/>
<feature type="transmembrane region" description="Helical" evidence="1">
    <location>
        <begin position="214"/>
        <end position="231"/>
    </location>
</feature>
<evidence type="ECO:0000256" key="2">
    <source>
        <dbReference type="SAM" id="SignalP"/>
    </source>
</evidence>
<reference evidence="3" key="1">
    <citation type="submission" date="2019-04" db="EMBL/GenBank/DDBJ databases">
        <title>Analysis of the testis transcriptome of the Chagas disease vector Rhodnius prolixus.</title>
        <authorList>
            <person name="Cesar J."/>
            <person name="Ribeiro J.M."/>
            <person name="Pereira M.H."/>
            <person name="Araujo R.N."/>
            <person name="Gontijo N.F."/>
            <person name="Pessoa G."/>
            <person name="Sant'Anna M.V."/>
            <person name="Sorgine M.H."/>
            <person name="Majerowicz D."/>
            <person name="Carvalho A.B."/>
            <person name="Braz G."/>
            <person name="Mesquita R."/>
            <person name="Lagerblad P.O."/>
            <person name="Koerich L.B."/>
        </authorList>
    </citation>
    <scope>NUCLEOTIDE SEQUENCE</scope>
</reference>
<dbReference type="GeneID" id="141446620"/>
<organism evidence="3">
    <name type="scientific">Rhodnius prolixus</name>
    <name type="common">Triatomid bug</name>
    <dbReference type="NCBI Taxonomy" id="13249"/>
    <lineage>
        <taxon>Eukaryota</taxon>
        <taxon>Metazoa</taxon>
        <taxon>Ecdysozoa</taxon>
        <taxon>Arthropoda</taxon>
        <taxon>Hexapoda</taxon>
        <taxon>Insecta</taxon>
        <taxon>Pterygota</taxon>
        <taxon>Neoptera</taxon>
        <taxon>Paraneoptera</taxon>
        <taxon>Hemiptera</taxon>
        <taxon>Heteroptera</taxon>
        <taxon>Panheteroptera</taxon>
        <taxon>Cimicomorpha</taxon>
        <taxon>Reduviidae</taxon>
        <taxon>Triatominae</taxon>
        <taxon>Rhodnius</taxon>
    </lineage>
</organism>
<evidence type="ECO:0000256" key="1">
    <source>
        <dbReference type="SAM" id="Phobius"/>
    </source>
</evidence>
<protein>
    <recommendedName>
        <fullName evidence="4">Osiris 21</fullName>
    </recommendedName>
</protein>
<keyword evidence="1" id="KW-0472">Membrane</keyword>
<accession>A0A4P6DB71</accession>
<feature type="signal peptide" evidence="2">
    <location>
        <begin position="1"/>
        <end position="17"/>
    </location>
</feature>
<name>A0A4P6DB71_RHOPR</name>
<feature type="chain" id="PRO_5020430145" description="Osiris 21" evidence="2">
    <location>
        <begin position="18"/>
        <end position="294"/>
    </location>
</feature>
<sequence length="294" mass="32762">MRSTVCVFGILICAASSSRLFDYDNVTVIWPHLAGANKEGVEEFLIEDGYLSEAGTSCRAGRLSACLESGAGSVVLDLMSSSRSHSGAAELVALVRTSLPTIDSATSSTTASERDLREEGFLGFLRRSADRYLRTTGLLMEMNDEVTEGGFYQPRFIDEIYSEIDKLEDKNARPNKRQAFKKLFIPLLVILKIFKLKLLVFLPMLLGLASFKKIIALLIILLPGIVGYLKHKNWNNLLIYEKSWHLENVVTIQTVTTDYRCVSQIWDIRTAVLDTVVSTTALLVPKVDRSTMTL</sequence>
<keyword evidence="1" id="KW-0812">Transmembrane</keyword>
<evidence type="ECO:0008006" key="4">
    <source>
        <dbReference type="Google" id="ProtNLM"/>
    </source>
</evidence>
<dbReference type="RefSeq" id="XP_073969291.1">
    <property type="nucleotide sequence ID" value="XM_074113190.1"/>
</dbReference>
<proteinExistence type="predicted"/>
<dbReference type="AlphaFoldDB" id="A0A4P6DB71"/>
<keyword evidence="1" id="KW-1133">Transmembrane helix</keyword>
<feature type="transmembrane region" description="Helical" evidence="1">
    <location>
        <begin position="183"/>
        <end position="202"/>
    </location>
</feature>
<dbReference type="PANTHER" id="PTHR21879:SF10">
    <property type="entry name" value="LP14110P"/>
    <property type="match status" value="1"/>
</dbReference>
<dbReference type="PANTHER" id="PTHR21879">
    <property type="entry name" value="FI03362P-RELATED-RELATED"/>
    <property type="match status" value="1"/>
</dbReference>
<dbReference type="Pfam" id="PF07898">
    <property type="entry name" value="DUF1676"/>
    <property type="match status" value="1"/>
</dbReference>
<dbReference type="EMBL" id="GHKJ01000610">
    <property type="protein sequence ID" value="MOY45640.1"/>
    <property type="molecule type" value="Transcribed_RNA"/>
</dbReference>
<keyword evidence="2" id="KW-0732">Signal</keyword>